<name>A0A9K3GGW9_9EUKA</name>
<organism evidence="2 3">
    <name type="scientific">Kipferlia bialata</name>
    <dbReference type="NCBI Taxonomy" id="797122"/>
    <lineage>
        <taxon>Eukaryota</taxon>
        <taxon>Metamonada</taxon>
        <taxon>Carpediemonas-like organisms</taxon>
        <taxon>Kipferlia</taxon>
    </lineage>
</organism>
<dbReference type="EMBL" id="BDIP01000554">
    <property type="protein sequence ID" value="GIQ81990.1"/>
    <property type="molecule type" value="Genomic_DNA"/>
</dbReference>
<dbReference type="SUPFAM" id="SSF50911">
    <property type="entry name" value="Mannose 6-phosphate receptor domain"/>
    <property type="match status" value="1"/>
</dbReference>
<keyword evidence="1" id="KW-0732">Signal</keyword>
<evidence type="ECO:0000256" key="1">
    <source>
        <dbReference type="SAM" id="SignalP"/>
    </source>
</evidence>
<feature type="non-terminal residue" evidence="2">
    <location>
        <position position="1"/>
    </location>
</feature>
<feature type="signal peptide" evidence="1">
    <location>
        <begin position="1"/>
        <end position="23"/>
    </location>
</feature>
<comment type="caution">
    <text evidence="2">The sequence shown here is derived from an EMBL/GenBank/DDBJ whole genome shotgun (WGS) entry which is preliminary data.</text>
</comment>
<keyword evidence="3" id="KW-1185">Reference proteome</keyword>
<evidence type="ECO:0000313" key="3">
    <source>
        <dbReference type="Proteomes" id="UP000265618"/>
    </source>
</evidence>
<proteinExistence type="predicted"/>
<feature type="chain" id="PRO_5039926422" evidence="1">
    <location>
        <begin position="24"/>
        <end position="83"/>
    </location>
</feature>
<dbReference type="Proteomes" id="UP000265618">
    <property type="component" value="Unassembled WGS sequence"/>
</dbReference>
<dbReference type="AlphaFoldDB" id="A0A9K3GGW9"/>
<evidence type="ECO:0000313" key="2">
    <source>
        <dbReference type="EMBL" id="GIQ81990.1"/>
    </source>
</evidence>
<gene>
    <name evidence="2" type="ORF">KIPB_003049</name>
</gene>
<reference evidence="2 3" key="1">
    <citation type="journal article" date="2018" name="PLoS ONE">
        <title>The draft genome of Kipferlia bialata reveals reductive genome evolution in fornicate parasites.</title>
        <authorList>
            <person name="Tanifuji G."/>
            <person name="Takabayashi S."/>
            <person name="Kume K."/>
            <person name="Takagi M."/>
            <person name="Nakayama T."/>
            <person name="Kamikawa R."/>
            <person name="Inagaki Y."/>
            <person name="Hashimoto T."/>
        </authorList>
    </citation>
    <scope>NUCLEOTIDE SEQUENCE [LARGE SCALE GENOMIC DNA]</scope>
    <source>
        <strain evidence="2">NY0173</strain>
    </source>
</reference>
<dbReference type="InterPro" id="IPR009011">
    <property type="entry name" value="Man6P_isomerase_rcpt-bd_dom_sf"/>
</dbReference>
<sequence>MAMQALLVVIVVLAAALCKDVTAASSDPYFVNSAGVAYDVGAMGSATSDYLVDDYDEYHFNLNHDVVCDICPEGAGACQTCHG</sequence>
<accession>A0A9K3GGW9</accession>
<protein>
    <submittedName>
        <fullName evidence="2">Uncharacterized protein</fullName>
    </submittedName>
</protein>